<sequence length="440" mass="49542">MYKIDDLYSRFRENGLTKHWLPPSIAPLLKAIVIDFKKRTDISHRIGPTETSRSDPNSNLSSLDYVSLKKDESVKLEAENKKLKARTQELKEIIDQLRNEKEELIRTVEDNKFSLENSSIRSRRAVNALPTQDLPRPITPAPSIEIKSPDSVERSIPRINFQESQETDPESVIFNATAEVTEDDPTPSNDEIEKEQNEEGQHGQTPEELNKLVQAHADNANPPSEVDDESVPEKSSEVDESKRGTDEVKEFEELEATIDKGEDADDENSEPVNTRPPTAGNGTPLYEESVVDVNEDEPWITGAVDQEEVKAAESEGASEDLEEYVKAKKECANDATESDDFTAESSENESPEVARQETIDQESEVIQTPETPRPDDPPKSNRETIEFWHLASALAQMLHIDIDNSEIEAVNEDEKEQKRRKLVLDALVTAMQDLLSKIKQ</sequence>
<evidence type="ECO:0000313" key="2">
    <source>
        <dbReference type="WBParaSite" id="JU765_v2.g15706.t1"/>
    </source>
</evidence>
<reference evidence="2" key="1">
    <citation type="submission" date="2022-11" db="UniProtKB">
        <authorList>
            <consortium name="WormBaseParasite"/>
        </authorList>
    </citation>
    <scope>IDENTIFICATION</scope>
</reference>
<dbReference type="WBParaSite" id="JU765_v2.g15706.t1">
    <property type="protein sequence ID" value="JU765_v2.g15706.t1"/>
    <property type="gene ID" value="JU765_v2.g15706"/>
</dbReference>
<proteinExistence type="predicted"/>
<accession>A0AC34QF48</accession>
<dbReference type="Proteomes" id="UP000887576">
    <property type="component" value="Unplaced"/>
</dbReference>
<name>A0AC34QF48_9BILA</name>
<organism evidence="1 2">
    <name type="scientific">Panagrolaimus sp. JU765</name>
    <dbReference type="NCBI Taxonomy" id="591449"/>
    <lineage>
        <taxon>Eukaryota</taxon>
        <taxon>Metazoa</taxon>
        <taxon>Ecdysozoa</taxon>
        <taxon>Nematoda</taxon>
        <taxon>Chromadorea</taxon>
        <taxon>Rhabditida</taxon>
        <taxon>Tylenchina</taxon>
        <taxon>Panagrolaimomorpha</taxon>
        <taxon>Panagrolaimoidea</taxon>
        <taxon>Panagrolaimidae</taxon>
        <taxon>Panagrolaimus</taxon>
    </lineage>
</organism>
<protein>
    <submittedName>
        <fullName evidence="2">BAG domain-containing protein</fullName>
    </submittedName>
</protein>
<evidence type="ECO:0000313" key="1">
    <source>
        <dbReference type="Proteomes" id="UP000887576"/>
    </source>
</evidence>